<evidence type="ECO:0000313" key="3">
    <source>
        <dbReference type="EMBL" id="TLS66323.1"/>
    </source>
</evidence>
<evidence type="ECO:0000313" key="4">
    <source>
        <dbReference type="Proteomes" id="UP000306585"/>
    </source>
</evidence>
<feature type="region of interest" description="Disordered" evidence="1">
    <location>
        <begin position="1"/>
        <end position="31"/>
    </location>
</feature>
<name>A0A5R9GPK3_9PROT</name>
<keyword evidence="2" id="KW-1133">Transmembrane helix</keyword>
<keyword evidence="2" id="KW-0472">Membrane</keyword>
<comment type="caution">
    <text evidence="3">The sequence shown here is derived from an EMBL/GenBank/DDBJ whole genome shotgun (WGS) entry which is preliminary data.</text>
</comment>
<protein>
    <submittedName>
        <fullName evidence="3">Uncharacterized protein</fullName>
    </submittedName>
</protein>
<gene>
    <name evidence="3" type="ORF">FEF65_10970</name>
</gene>
<dbReference type="RefSeq" id="WP_138239852.1">
    <property type="nucleotide sequence ID" value="NZ_VBRY01000010.1"/>
</dbReference>
<organism evidence="3 4">
    <name type="scientific">Mariprofundus erugo</name>
    <dbReference type="NCBI Taxonomy" id="2528639"/>
    <lineage>
        <taxon>Bacteria</taxon>
        <taxon>Pseudomonadati</taxon>
        <taxon>Pseudomonadota</taxon>
        <taxon>Candidatius Mariprofundia</taxon>
        <taxon>Mariprofundales</taxon>
        <taxon>Mariprofundaceae</taxon>
        <taxon>Mariprofundus</taxon>
    </lineage>
</organism>
<feature type="transmembrane region" description="Helical" evidence="2">
    <location>
        <begin position="59"/>
        <end position="80"/>
    </location>
</feature>
<dbReference type="EMBL" id="VBRY01000010">
    <property type="protein sequence ID" value="TLS66323.1"/>
    <property type="molecule type" value="Genomic_DNA"/>
</dbReference>
<keyword evidence="2" id="KW-0812">Transmembrane</keyword>
<feature type="compositionally biased region" description="Basic and acidic residues" evidence="1">
    <location>
        <begin position="21"/>
        <end position="31"/>
    </location>
</feature>
<dbReference type="Proteomes" id="UP000306585">
    <property type="component" value="Unassembled WGS sequence"/>
</dbReference>
<sequence>MNDVHDNTTTLGDTRISWGEKSPDHHGYASEQERLEKRGLEDWEMVENIHEARLRIPKWFIAIIVAIVITAFGLSLPFWGDRPGMERPWLTMGHLYALGYMLVFGGIIYFMTTLYGSGSSGRPDRDVIDDDIDMPKRKYAR</sequence>
<reference evidence="3 4" key="1">
    <citation type="journal article" date="2019" name="Appl. Environ. Microbiol.">
        <title>Environmental Evidence and Genomic Insight of Iron-oxidizing Bacteria Preference Towards More Corrosion Resistant Stainless Steel at Higher Salinities.</title>
        <authorList>
            <person name="Garrison C.E."/>
            <person name="Price K.A."/>
            <person name="Field E.K."/>
        </authorList>
    </citation>
    <scope>NUCLEOTIDE SEQUENCE [LARGE SCALE GENOMIC DNA]</scope>
    <source>
        <strain evidence="3 4">P3</strain>
    </source>
</reference>
<accession>A0A5R9GPK3</accession>
<feature type="transmembrane region" description="Helical" evidence="2">
    <location>
        <begin position="95"/>
        <end position="115"/>
    </location>
</feature>
<proteinExistence type="predicted"/>
<keyword evidence="4" id="KW-1185">Reference proteome</keyword>
<dbReference type="AlphaFoldDB" id="A0A5R9GPK3"/>
<evidence type="ECO:0000256" key="2">
    <source>
        <dbReference type="SAM" id="Phobius"/>
    </source>
</evidence>
<evidence type="ECO:0000256" key="1">
    <source>
        <dbReference type="SAM" id="MobiDB-lite"/>
    </source>
</evidence>